<evidence type="ECO:0000256" key="4">
    <source>
        <dbReference type="ARBA" id="ARBA00023136"/>
    </source>
</evidence>
<dbReference type="PANTHER" id="PTHR35371">
    <property type="entry name" value="INNER MEMBRANE PROTEIN"/>
    <property type="match status" value="1"/>
</dbReference>
<organism evidence="6 9">
    <name type="scientific">Methylopila capsulata</name>
    <dbReference type="NCBI Taxonomy" id="61654"/>
    <lineage>
        <taxon>Bacteria</taxon>
        <taxon>Pseudomonadati</taxon>
        <taxon>Pseudomonadota</taxon>
        <taxon>Alphaproteobacteria</taxon>
        <taxon>Hyphomicrobiales</taxon>
        <taxon>Methylopilaceae</taxon>
        <taxon>Methylopila</taxon>
    </lineage>
</organism>
<reference evidence="6" key="1">
    <citation type="journal article" date="2014" name="Int. J. Syst. Evol. Microbiol.">
        <title>Complete genome sequence of Corynebacterium casei LMG S-19264T (=DSM 44701T), isolated from a smear-ripened cheese.</title>
        <authorList>
            <consortium name="US DOE Joint Genome Institute (JGI-PGF)"/>
            <person name="Walter F."/>
            <person name="Albersmeier A."/>
            <person name="Kalinowski J."/>
            <person name="Ruckert C."/>
        </authorList>
    </citation>
    <scope>NUCLEOTIDE SEQUENCE</scope>
    <source>
        <strain evidence="6">VKM B-1606</strain>
    </source>
</reference>
<evidence type="ECO:0000256" key="1">
    <source>
        <dbReference type="ARBA" id="ARBA00004370"/>
    </source>
</evidence>
<dbReference type="Proteomes" id="UP001143400">
    <property type="component" value="Unassembled WGS sequence"/>
</dbReference>
<evidence type="ECO:0000256" key="2">
    <source>
        <dbReference type="ARBA" id="ARBA00022692"/>
    </source>
</evidence>
<evidence type="ECO:0000313" key="8">
    <source>
        <dbReference type="Proteomes" id="UP000758856"/>
    </source>
</evidence>
<sequence length="126" mass="13561">MPLTLWCVLIAGILPIFTVGLAKWSDRNFDNANPRGWADSLSGWRKRAVAAQQNGFEVFPLFAAAALVAVTQGADLTTANALAVAFILLRIAYVACYLADRPTLRSGVWSLGFLATATLFTSPAWS</sequence>
<feature type="transmembrane region" description="Helical" evidence="5">
    <location>
        <begin position="81"/>
        <end position="99"/>
    </location>
</feature>
<keyword evidence="4 5" id="KW-0472">Membrane</keyword>
<dbReference type="EMBL" id="JAFBCY010000005">
    <property type="protein sequence ID" value="MBM7853369.1"/>
    <property type="molecule type" value="Genomic_DNA"/>
</dbReference>
<dbReference type="Proteomes" id="UP000758856">
    <property type="component" value="Unassembled WGS sequence"/>
</dbReference>
<evidence type="ECO:0000256" key="5">
    <source>
        <dbReference type="SAM" id="Phobius"/>
    </source>
</evidence>
<dbReference type="RefSeq" id="WP_204951833.1">
    <property type="nucleotide sequence ID" value="NZ_BSFF01000009.1"/>
</dbReference>
<accession>A0A9W6MTI5</accession>
<evidence type="ECO:0000313" key="7">
    <source>
        <dbReference type="EMBL" id="MBM7853369.1"/>
    </source>
</evidence>
<keyword evidence="2 5" id="KW-0812">Transmembrane</keyword>
<name>A0A9W6MTI5_9HYPH</name>
<dbReference type="AlphaFoldDB" id="A0A9W6MTI5"/>
<dbReference type="Pfam" id="PF01124">
    <property type="entry name" value="MAPEG"/>
    <property type="match status" value="1"/>
</dbReference>
<comment type="caution">
    <text evidence="6">The sequence shown here is derived from an EMBL/GenBank/DDBJ whole genome shotgun (WGS) entry which is preliminary data.</text>
</comment>
<evidence type="ECO:0000313" key="9">
    <source>
        <dbReference type="Proteomes" id="UP001143400"/>
    </source>
</evidence>
<comment type="subcellular location">
    <subcellularLocation>
        <location evidence="1">Membrane</location>
    </subcellularLocation>
</comment>
<feature type="transmembrane region" description="Helical" evidence="5">
    <location>
        <begin position="106"/>
        <end position="125"/>
    </location>
</feature>
<dbReference type="GO" id="GO:0016020">
    <property type="term" value="C:membrane"/>
    <property type="evidence" value="ECO:0007669"/>
    <property type="project" value="UniProtKB-SubCell"/>
</dbReference>
<dbReference type="InterPro" id="IPR023352">
    <property type="entry name" value="MAPEG-like_dom_sf"/>
</dbReference>
<gene>
    <name evidence="6" type="ORF">GCM10008170_34380</name>
    <name evidence="7" type="ORF">JOD31_003630</name>
</gene>
<dbReference type="Gene3D" id="1.20.120.550">
    <property type="entry name" value="Membrane associated eicosanoid/glutathione metabolism-like domain"/>
    <property type="match status" value="1"/>
</dbReference>
<dbReference type="InterPro" id="IPR001129">
    <property type="entry name" value="Membr-assoc_MAPEG"/>
</dbReference>
<proteinExistence type="predicted"/>
<dbReference type="PANTHER" id="PTHR35371:SF1">
    <property type="entry name" value="BLR7753 PROTEIN"/>
    <property type="match status" value="1"/>
</dbReference>
<reference evidence="6" key="3">
    <citation type="submission" date="2023-01" db="EMBL/GenBank/DDBJ databases">
        <authorList>
            <person name="Sun Q."/>
            <person name="Evtushenko L."/>
        </authorList>
    </citation>
    <scope>NUCLEOTIDE SEQUENCE</scope>
    <source>
        <strain evidence="6">VKM B-1606</strain>
    </source>
</reference>
<protein>
    <submittedName>
        <fullName evidence="7">MAPEG superfamily protein</fullName>
    </submittedName>
    <submittedName>
        <fullName evidence="6">Membrane protein</fullName>
    </submittedName>
</protein>
<dbReference type="EMBL" id="BSFF01000009">
    <property type="protein sequence ID" value="GLK57418.1"/>
    <property type="molecule type" value="Genomic_DNA"/>
</dbReference>
<evidence type="ECO:0000313" key="6">
    <source>
        <dbReference type="EMBL" id="GLK57418.1"/>
    </source>
</evidence>
<keyword evidence="8" id="KW-1185">Reference proteome</keyword>
<evidence type="ECO:0000256" key="3">
    <source>
        <dbReference type="ARBA" id="ARBA00022989"/>
    </source>
</evidence>
<reference evidence="7 8" key="2">
    <citation type="submission" date="2021-01" db="EMBL/GenBank/DDBJ databases">
        <title>Genomic Encyclopedia of Type Strains, Phase IV (KMG-IV): sequencing the most valuable type-strain genomes for metagenomic binning, comparative biology and taxonomic classification.</title>
        <authorList>
            <person name="Goeker M."/>
        </authorList>
    </citation>
    <scope>NUCLEOTIDE SEQUENCE [LARGE SCALE GENOMIC DNA]</scope>
    <source>
        <strain evidence="7 8">DSM 6130</strain>
    </source>
</reference>
<keyword evidence="3 5" id="KW-1133">Transmembrane helix</keyword>
<dbReference type="SUPFAM" id="SSF161084">
    <property type="entry name" value="MAPEG domain-like"/>
    <property type="match status" value="1"/>
</dbReference>